<keyword evidence="5" id="KW-1185">Reference proteome</keyword>
<dbReference type="CDD" id="cd00590">
    <property type="entry name" value="RRM_SF"/>
    <property type="match status" value="1"/>
</dbReference>
<dbReference type="Proteomes" id="UP001595075">
    <property type="component" value="Unassembled WGS sequence"/>
</dbReference>
<evidence type="ECO:0000313" key="4">
    <source>
        <dbReference type="EMBL" id="KAL2062402.1"/>
    </source>
</evidence>
<dbReference type="Gene3D" id="3.30.70.330">
    <property type="match status" value="1"/>
</dbReference>
<name>A0ABR4BYI9_9HELO</name>
<feature type="domain" description="RRM" evidence="3">
    <location>
        <begin position="466"/>
        <end position="547"/>
    </location>
</feature>
<accession>A0ABR4BYI9</accession>
<dbReference type="SMART" id="SM00360">
    <property type="entry name" value="RRM"/>
    <property type="match status" value="1"/>
</dbReference>
<evidence type="ECO:0000256" key="1">
    <source>
        <dbReference type="PROSITE-ProRule" id="PRU00176"/>
    </source>
</evidence>
<dbReference type="EMBL" id="JAZHXI010000017">
    <property type="protein sequence ID" value="KAL2062402.1"/>
    <property type="molecule type" value="Genomic_DNA"/>
</dbReference>
<evidence type="ECO:0000256" key="2">
    <source>
        <dbReference type="SAM" id="MobiDB-lite"/>
    </source>
</evidence>
<dbReference type="InterPro" id="IPR035979">
    <property type="entry name" value="RBD_domain_sf"/>
</dbReference>
<evidence type="ECO:0000313" key="5">
    <source>
        <dbReference type="Proteomes" id="UP001595075"/>
    </source>
</evidence>
<feature type="region of interest" description="Disordered" evidence="2">
    <location>
        <begin position="697"/>
        <end position="725"/>
    </location>
</feature>
<reference evidence="4 5" key="1">
    <citation type="journal article" date="2024" name="Commun. Biol.">
        <title>Comparative genomic analysis of thermophilic fungi reveals convergent evolutionary adaptations and gene losses.</title>
        <authorList>
            <person name="Steindorff A.S."/>
            <person name="Aguilar-Pontes M.V."/>
            <person name="Robinson A.J."/>
            <person name="Andreopoulos B."/>
            <person name="LaButti K."/>
            <person name="Kuo A."/>
            <person name="Mondo S."/>
            <person name="Riley R."/>
            <person name="Otillar R."/>
            <person name="Haridas S."/>
            <person name="Lipzen A."/>
            <person name="Grimwood J."/>
            <person name="Schmutz J."/>
            <person name="Clum A."/>
            <person name="Reid I.D."/>
            <person name="Moisan M.C."/>
            <person name="Butler G."/>
            <person name="Nguyen T.T.M."/>
            <person name="Dewar K."/>
            <person name="Conant G."/>
            <person name="Drula E."/>
            <person name="Henrissat B."/>
            <person name="Hansel C."/>
            <person name="Singer S."/>
            <person name="Hutchinson M.I."/>
            <person name="de Vries R.P."/>
            <person name="Natvig D.O."/>
            <person name="Powell A.J."/>
            <person name="Tsang A."/>
            <person name="Grigoriev I.V."/>
        </authorList>
    </citation>
    <scope>NUCLEOTIDE SEQUENCE [LARGE SCALE GENOMIC DNA]</scope>
    <source>
        <strain evidence="4 5">CBS 494.80</strain>
    </source>
</reference>
<evidence type="ECO:0000259" key="3">
    <source>
        <dbReference type="PROSITE" id="PS50102"/>
    </source>
</evidence>
<proteinExistence type="predicted"/>
<dbReference type="InterPro" id="IPR012677">
    <property type="entry name" value="Nucleotide-bd_a/b_plait_sf"/>
</dbReference>
<dbReference type="SUPFAM" id="SSF54928">
    <property type="entry name" value="RNA-binding domain, RBD"/>
    <property type="match status" value="1"/>
</dbReference>
<dbReference type="PROSITE" id="PS50102">
    <property type="entry name" value="RRM"/>
    <property type="match status" value="1"/>
</dbReference>
<comment type="caution">
    <text evidence="4">The sequence shown here is derived from an EMBL/GenBank/DDBJ whole genome shotgun (WGS) entry which is preliminary data.</text>
</comment>
<feature type="region of interest" description="Disordered" evidence="2">
    <location>
        <begin position="623"/>
        <end position="652"/>
    </location>
</feature>
<feature type="compositionally biased region" description="Polar residues" evidence="2">
    <location>
        <begin position="626"/>
        <end position="652"/>
    </location>
</feature>
<sequence>MEANGPLNDGTRQLVEDSLLKIKRKIPLTEESFLTILDELVLKVSDLRGVLALRALHEFVLGVSQMCPDVAGNLQQLESEQRSALDDFLATQMAEEMDLEMRGQASHEPFNHSTSIKDASHECIAGGPAYVDDPQLRSLDPSQFEDYNSRDAEINMIEEELATFIEGELDDQGARNAESFYFIQESKPDLDNDLHRTLLECCPLELSKEYPMHSRWHPTGKACHLRSICQRNMVERGCKPLPSDTYSCQYVHVKRTCYDTLVYGYCESQVKEHLAAFEHQELLPERLWIHRRQHVHRHDPEQPSVYAIASNHDCSSLCAHPSPDDDDSESLSLYHPSGGISNIALHREVRTQVMNAQQLLGDVHLRFGGVLLPGIFGHPTIPPHLGILTGLLEITKGGCYQTPSQKMLSGRQWLSKPWNREQQQPATICLQDHAGGVAFRYGMVHQKVHVLNISDVSIALARFSGTVILVQNICEYISEKELENLFSLFGPVKAIATIRHEGASVYGQLPKRAFVKMMGTVDAYLAAQYLQGYVLGNSRLRIEHKKPLRSGLPGTSGPPHYKDGFLLDQFLMKEACPAVNLSEFGNTSIHAPAPAPLNPHAASFHPMLFKPQEAMSQLTPVMGPHKTSSLVAESHPKSVSTGALESNHPSNPTLLNAGFQHVAQSVADLHENISASLSTLSSAALPRVPLSLSRRLGAELGSPGQEPSQEISDNQPSIGFPQLSS</sequence>
<dbReference type="InterPro" id="IPR000504">
    <property type="entry name" value="RRM_dom"/>
</dbReference>
<dbReference type="Pfam" id="PF00076">
    <property type="entry name" value="RRM_1"/>
    <property type="match status" value="1"/>
</dbReference>
<protein>
    <recommendedName>
        <fullName evidence="3">RRM domain-containing protein</fullName>
    </recommendedName>
</protein>
<gene>
    <name evidence="4" type="ORF">VTL71DRAFT_6668</name>
</gene>
<feature type="compositionally biased region" description="Polar residues" evidence="2">
    <location>
        <begin position="705"/>
        <end position="725"/>
    </location>
</feature>
<keyword evidence="1" id="KW-0694">RNA-binding</keyword>
<organism evidence="4 5">
    <name type="scientific">Oculimacula yallundae</name>
    <dbReference type="NCBI Taxonomy" id="86028"/>
    <lineage>
        <taxon>Eukaryota</taxon>
        <taxon>Fungi</taxon>
        <taxon>Dikarya</taxon>
        <taxon>Ascomycota</taxon>
        <taxon>Pezizomycotina</taxon>
        <taxon>Leotiomycetes</taxon>
        <taxon>Helotiales</taxon>
        <taxon>Ploettnerulaceae</taxon>
        <taxon>Oculimacula</taxon>
    </lineage>
</organism>